<evidence type="ECO:0000313" key="2">
    <source>
        <dbReference type="EMBL" id="GAF92580.1"/>
    </source>
</evidence>
<sequence>MDNNDVRRLTDRDLLIRIDEKVKGLETWTSNHSKHHWFVEAGLTVGILLLVARLFILKG</sequence>
<accession>X0UVV5</accession>
<gene>
    <name evidence="2" type="ORF">S01H1_24266</name>
</gene>
<comment type="caution">
    <text evidence="2">The sequence shown here is derived from an EMBL/GenBank/DDBJ whole genome shotgun (WGS) entry which is preliminary data.</text>
</comment>
<organism evidence="2">
    <name type="scientific">marine sediment metagenome</name>
    <dbReference type="NCBI Taxonomy" id="412755"/>
    <lineage>
        <taxon>unclassified sequences</taxon>
        <taxon>metagenomes</taxon>
        <taxon>ecological metagenomes</taxon>
    </lineage>
</organism>
<reference evidence="2" key="1">
    <citation type="journal article" date="2014" name="Front. Microbiol.">
        <title>High frequency of phylogenetically diverse reductive dehalogenase-homologous genes in deep subseafloor sedimentary metagenomes.</title>
        <authorList>
            <person name="Kawai M."/>
            <person name="Futagami T."/>
            <person name="Toyoda A."/>
            <person name="Takaki Y."/>
            <person name="Nishi S."/>
            <person name="Hori S."/>
            <person name="Arai W."/>
            <person name="Tsubouchi T."/>
            <person name="Morono Y."/>
            <person name="Uchiyama I."/>
            <person name="Ito T."/>
            <person name="Fujiyama A."/>
            <person name="Inagaki F."/>
            <person name="Takami H."/>
        </authorList>
    </citation>
    <scope>NUCLEOTIDE SEQUENCE</scope>
    <source>
        <strain evidence="2">Expedition CK06-06</strain>
    </source>
</reference>
<dbReference type="AlphaFoldDB" id="X0UVV5"/>
<name>X0UVV5_9ZZZZ</name>
<protein>
    <submittedName>
        <fullName evidence="2">Uncharacterized protein</fullName>
    </submittedName>
</protein>
<evidence type="ECO:0000256" key="1">
    <source>
        <dbReference type="SAM" id="Phobius"/>
    </source>
</evidence>
<keyword evidence="1" id="KW-0472">Membrane</keyword>
<feature type="transmembrane region" description="Helical" evidence="1">
    <location>
        <begin position="37"/>
        <end position="56"/>
    </location>
</feature>
<proteinExistence type="predicted"/>
<dbReference type="EMBL" id="BARS01014355">
    <property type="protein sequence ID" value="GAF92580.1"/>
    <property type="molecule type" value="Genomic_DNA"/>
</dbReference>
<keyword evidence="1" id="KW-1133">Transmembrane helix</keyword>
<keyword evidence="1" id="KW-0812">Transmembrane</keyword>